<gene>
    <name evidence="2" type="ORF">KSS90_20920</name>
</gene>
<organism evidence="2 3">
    <name type="scientific">Pseudomonas maumuensis</name>
    <dbReference type="NCBI Taxonomy" id="2842354"/>
    <lineage>
        <taxon>Bacteria</taxon>
        <taxon>Pseudomonadati</taxon>
        <taxon>Pseudomonadota</taxon>
        <taxon>Gammaproteobacteria</taxon>
        <taxon>Pseudomonadales</taxon>
        <taxon>Pseudomonadaceae</taxon>
        <taxon>Pseudomonas</taxon>
    </lineage>
</organism>
<dbReference type="EMBL" id="CP077077">
    <property type="protein sequence ID" value="QXH55768.1"/>
    <property type="molecule type" value="Genomic_DNA"/>
</dbReference>
<evidence type="ECO:0000313" key="3">
    <source>
        <dbReference type="Proteomes" id="UP000824010"/>
    </source>
</evidence>
<feature type="region of interest" description="Disordered" evidence="1">
    <location>
        <begin position="391"/>
        <end position="428"/>
    </location>
</feature>
<evidence type="ECO:0000256" key="1">
    <source>
        <dbReference type="SAM" id="MobiDB-lite"/>
    </source>
</evidence>
<keyword evidence="3" id="KW-1185">Reference proteome</keyword>
<evidence type="ECO:0000313" key="2">
    <source>
        <dbReference type="EMBL" id="QXH55768.1"/>
    </source>
</evidence>
<sequence length="674" mass="73248">MNTPAHPLTRRAKATKASTLVFPKFAMGDLIVEDLIDDGTGTVDLLPKAKQGDALKVIVPNWPESVADYIIALTWDEVRLDDIPGAFHSILAAEQADPDFKFELSVPATYWASVAEGEDVRFRLGYDVMPFPDDRWDKGPRRLVRIDREAPGGSDGALAKLQFPKVVEERRRILVSDFTSGLLNTEIKGYVSQQVGDQIMVSMTDGASTVSIGPITVLSAIDATTVQLPLVELQKLADRTPIIFTYQSTDRAGNVSLVSVPHDTLELLLTDIPKLLPVPRVPGFDGKQEPGDPPTRTLNEEDARAGVEVHIPEISDVAVGDEIVVLWGKQRDEPKRVNLIPPPPDPLMILELPYPLTSAETEYGSVAVTYELWRAGSLIGTSDGAATVQVDLRVPGGPDPDPETPEHDDLVPATIKGDSTGQDDKLDPEDVAAGAKVTIDWMGVSAKEILAEGDKLALWWGNQPPHPLDPVTAQEASDQLPIVRAVPAALLGSEPSGQVVMVYAVTRETEPGGPENTSYSPPKMVEVLRADELPGRGDPLPSLEFTNLNGNGAIGREQAERDLPVRIAGYKGMAVDDEIVITVDGKRGFGMPDDPIPGLPETEQSFRLEQHHIDANEVVLTLKRQYAFMICRGYAHVSYTAKNAFGLVLAKFEPTIVSVRRADEDSCPIPTRRD</sequence>
<protein>
    <submittedName>
        <fullName evidence="2">Uncharacterized protein</fullName>
    </submittedName>
</protein>
<dbReference type="RefSeq" id="WP_217867109.1">
    <property type="nucleotide sequence ID" value="NZ_CP077077.1"/>
</dbReference>
<reference evidence="2 3" key="1">
    <citation type="journal article" date="2021" name="Microorganisms">
        <title>The Ever-Expanding Pseudomonas Genus: Description of 43 New Species and Partition of the Pseudomonas putida Group.</title>
        <authorList>
            <person name="Girard L."/>
            <person name="Lood C."/>
            <person name="Hofte M."/>
            <person name="Vandamme P."/>
            <person name="Rokni-Zadeh H."/>
            <person name="van Noort V."/>
            <person name="Lavigne R."/>
            <person name="De Mot R."/>
        </authorList>
    </citation>
    <scope>NUCLEOTIDE SEQUENCE [LARGE SCALE GENOMIC DNA]</scope>
    <source>
        <strain evidence="2 3">COW77</strain>
    </source>
</reference>
<dbReference type="Proteomes" id="UP000824010">
    <property type="component" value="Chromosome"/>
</dbReference>
<feature type="region of interest" description="Disordered" evidence="1">
    <location>
        <begin position="280"/>
        <end position="299"/>
    </location>
</feature>
<accession>A0ABX8NJC6</accession>
<name>A0ABX8NJC6_9PSED</name>
<proteinExistence type="predicted"/>